<dbReference type="GO" id="GO:0046873">
    <property type="term" value="F:metal ion transmembrane transporter activity"/>
    <property type="evidence" value="ECO:0007669"/>
    <property type="project" value="InterPro"/>
</dbReference>
<gene>
    <name evidence="6" type="ORF">MNBD_BACTEROID06-1645</name>
</gene>
<feature type="non-terminal residue" evidence="6">
    <location>
        <position position="1"/>
    </location>
</feature>
<reference evidence="6" key="1">
    <citation type="submission" date="2018-06" db="EMBL/GenBank/DDBJ databases">
        <authorList>
            <person name="Zhirakovskaya E."/>
        </authorList>
    </citation>
    <scope>NUCLEOTIDE SEQUENCE</scope>
</reference>
<dbReference type="EMBL" id="UOES01000472">
    <property type="protein sequence ID" value="VAW28864.1"/>
    <property type="molecule type" value="Genomic_DNA"/>
</dbReference>
<feature type="transmembrane region" description="Helical" evidence="5">
    <location>
        <begin position="7"/>
        <end position="24"/>
    </location>
</feature>
<organism evidence="6">
    <name type="scientific">hydrothermal vent metagenome</name>
    <dbReference type="NCBI Taxonomy" id="652676"/>
    <lineage>
        <taxon>unclassified sequences</taxon>
        <taxon>metagenomes</taxon>
        <taxon>ecological metagenomes</taxon>
    </lineage>
</organism>
<proteinExistence type="predicted"/>
<dbReference type="Pfam" id="PF01566">
    <property type="entry name" value="Nramp"/>
    <property type="match status" value="1"/>
</dbReference>
<accession>A0A3B0VAD3</accession>
<evidence type="ECO:0000256" key="5">
    <source>
        <dbReference type="SAM" id="Phobius"/>
    </source>
</evidence>
<sequence>QEKMPKIFTAIILLAGMAIALYVSGNGSPVYALIMAQASSMFAVPLIAIGLLLVLNNKELMGKYKNTLVQNILAFAGFILICVLVYFMYAKLIGYVGSM</sequence>
<dbReference type="InterPro" id="IPR001046">
    <property type="entry name" value="NRAMP_fam"/>
</dbReference>
<dbReference type="AlphaFoldDB" id="A0A3B0VAD3"/>
<evidence type="ECO:0000256" key="2">
    <source>
        <dbReference type="ARBA" id="ARBA00022692"/>
    </source>
</evidence>
<comment type="subcellular location">
    <subcellularLocation>
        <location evidence="1">Membrane</location>
        <topology evidence="1">Multi-pass membrane protein</topology>
    </subcellularLocation>
</comment>
<name>A0A3B0VAD3_9ZZZZ</name>
<evidence type="ECO:0000313" key="6">
    <source>
        <dbReference type="EMBL" id="VAW28864.1"/>
    </source>
</evidence>
<evidence type="ECO:0008006" key="7">
    <source>
        <dbReference type="Google" id="ProtNLM"/>
    </source>
</evidence>
<protein>
    <recommendedName>
        <fullName evidence="7">Manganese transport protein MntH</fullName>
    </recommendedName>
</protein>
<feature type="transmembrane region" description="Helical" evidence="5">
    <location>
        <begin position="67"/>
        <end position="89"/>
    </location>
</feature>
<dbReference type="GO" id="GO:0016020">
    <property type="term" value="C:membrane"/>
    <property type="evidence" value="ECO:0007669"/>
    <property type="project" value="UniProtKB-SubCell"/>
</dbReference>
<feature type="transmembrane region" description="Helical" evidence="5">
    <location>
        <begin position="30"/>
        <end position="55"/>
    </location>
</feature>
<keyword evidence="4 5" id="KW-0472">Membrane</keyword>
<evidence type="ECO:0000256" key="1">
    <source>
        <dbReference type="ARBA" id="ARBA00004141"/>
    </source>
</evidence>
<evidence type="ECO:0000256" key="4">
    <source>
        <dbReference type="ARBA" id="ARBA00023136"/>
    </source>
</evidence>
<keyword evidence="3 5" id="KW-1133">Transmembrane helix</keyword>
<keyword evidence="2 5" id="KW-0812">Transmembrane</keyword>
<evidence type="ECO:0000256" key="3">
    <source>
        <dbReference type="ARBA" id="ARBA00022989"/>
    </source>
</evidence>